<comment type="caution">
    <text evidence="2">The sequence shown here is derived from an EMBL/GenBank/DDBJ whole genome shotgun (WGS) entry which is preliminary data.</text>
</comment>
<feature type="signal peptide" evidence="1">
    <location>
        <begin position="1"/>
        <end position="16"/>
    </location>
</feature>
<dbReference type="OrthoDB" id="10589168at2759"/>
<reference evidence="2 3" key="1">
    <citation type="journal article" date="2018" name="Nat. Ecol. Evol.">
        <title>Genomic signatures of mitonuclear coevolution across populations of Tigriopus californicus.</title>
        <authorList>
            <person name="Barreto F.S."/>
            <person name="Watson E.T."/>
            <person name="Lima T.G."/>
            <person name="Willett C.S."/>
            <person name="Edmands S."/>
            <person name="Li W."/>
            <person name="Burton R.S."/>
        </authorList>
    </citation>
    <scope>NUCLEOTIDE SEQUENCE [LARGE SCALE GENOMIC DNA]</scope>
    <source>
        <strain evidence="2 3">San Diego</strain>
    </source>
</reference>
<evidence type="ECO:0000313" key="3">
    <source>
        <dbReference type="Proteomes" id="UP000318571"/>
    </source>
</evidence>
<dbReference type="Proteomes" id="UP000318571">
    <property type="component" value="Chromosome 11"/>
</dbReference>
<accession>A0A553PKV9</accession>
<keyword evidence="3" id="KW-1185">Reference proteome</keyword>
<keyword evidence="1" id="KW-0732">Signal</keyword>
<protein>
    <submittedName>
        <fullName evidence="2">Uncharacterized protein</fullName>
    </submittedName>
</protein>
<evidence type="ECO:0000256" key="1">
    <source>
        <dbReference type="SAM" id="SignalP"/>
    </source>
</evidence>
<name>A0A553PKV9_TIGCA</name>
<proteinExistence type="predicted"/>
<sequence length="119" mass="11983">MKVFVGILALAASALAAPQNFQAAAEARIKQTQFALSQPIVPDVPGLDAHFAAEAQVLAAQGRVPGSIVHSGQEARVLQAQADLIALQQEQQVAFTGLVGPSGVIGPSGLVGPAGPLAL</sequence>
<feature type="chain" id="PRO_5022154857" evidence="1">
    <location>
        <begin position="17"/>
        <end position="119"/>
    </location>
</feature>
<dbReference type="AlphaFoldDB" id="A0A553PKV9"/>
<dbReference type="EMBL" id="VCGU01000003">
    <property type="protein sequence ID" value="TRY78315.1"/>
    <property type="molecule type" value="Genomic_DNA"/>
</dbReference>
<evidence type="ECO:0000313" key="2">
    <source>
        <dbReference type="EMBL" id="TRY78315.1"/>
    </source>
</evidence>
<gene>
    <name evidence="2" type="ORF">TCAL_14373</name>
</gene>
<organism evidence="2 3">
    <name type="scientific">Tigriopus californicus</name>
    <name type="common">Marine copepod</name>
    <dbReference type="NCBI Taxonomy" id="6832"/>
    <lineage>
        <taxon>Eukaryota</taxon>
        <taxon>Metazoa</taxon>
        <taxon>Ecdysozoa</taxon>
        <taxon>Arthropoda</taxon>
        <taxon>Crustacea</taxon>
        <taxon>Multicrustacea</taxon>
        <taxon>Hexanauplia</taxon>
        <taxon>Copepoda</taxon>
        <taxon>Harpacticoida</taxon>
        <taxon>Harpacticidae</taxon>
        <taxon>Tigriopus</taxon>
    </lineage>
</organism>